<evidence type="ECO:0000256" key="1">
    <source>
        <dbReference type="ARBA" id="ARBA00005820"/>
    </source>
</evidence>
<gene>
    <name evidence="7" type="ORF">Rhe02_01130</name>
</gene>
<dbReference type="InterPro" id="IPR005158">
    <property type="entry name" value="BTAD"/>
</dbReference>
<reference evidence="7" key="1">
    <citation type="submission" date="2021-01" db="EMBL/GenBank/DDBJ databases">
        <title>Whole genome shotgun sequence of Rhizocola hellebori NBRC 109834.</title>
        <authorList>
            <person name="Komaki H."/>
            <person name="Tamura T."/>
        </authorList>
    </citation>
    <scope>NUCLEOTIDE SEQUENCE</scope>
    <source>
        <strain evidence="7">NBRC 109834</strain>
    </source>
</reference>
<dbReference type="Pfam" id="PF00486">
    <property type="entry name" value="Trans_reg_C"/>
    <property type="match status" value="1"/>
</dbReference>
<dbReference type="InterPro" id="IPR001867">
    <property type="entry name" value="OmpR/PhoB-type_DNA-bd"/>
</dbReference>
<dbReference type="AlphaFoldDB" id="A0A8J3Q289"/>
<dbReference type="SMART" id="SM00862">
    <property type="entry name" value="Trans_reg_C"/>
    <property type="match status" value="1"/>
</dbReference>
<dbReference type="SUPFAM" id="SSF46894">
    <property type="entry name" value="C-terminal effector domain of the bipartite response regulators"/>
    <property type="match status" value="1"/>
</dbReference>
<evidence type="ECO:0000256" key="3">
    <source>
        <dbReference type="ARBA" id="ARBA00023125"/>
    </source>
</evidence>
<sequence>MLNIGTAEAFKVERGTEKPYVLMFSVLGSIEIRGVGQILRPRRPMRQTLLAAFLAAENKLVSVDTLAEELWGTTPPAKMENALQAQISRLRRALHRLEPDNSAERLTTSVAGYRFAVHWSEIDACSFLHTIDAIRARDGTDLARDIADLRSALAMWNGPVFGGLAGGPLCQVAALKYDEARNTALEMLFDLELKNGSHAKIIPELTELVNQNPLSEQFCSLLMVALYRAGRQADALELYRQLRLRFSEELGIEPSPVLRQYEMAILNHDPLLTRFDPEPAGRAA</sequence>
<dbReference type="GO" id="GO:0006355">
    <property type="term" value="P:regulation of DNA-templated transcription"/>
    <property type="evidence" value="ECO:0007669"/>
    <property type="project" value="InterPro"/>
</dbReference>
<evidence type="ECO:0000256" key="5">
    <source>
        <dbReference type="PROSITE-ProRule" id="PRU01091"/>
    </source>
</evidence>
<dbReference type="InterPro" id="IPR051677">
    <property type="entry name" value="AfsR-DnrI-RedD_regulator"/>
</dbReference>
<dbReference type="InterPro" id="IPR036388">
    <property type="entry name" value="WH-like_DNA-bd_sf"/>
</dbReference>
<name>A0A8J3Q289_9ACTN</name>
<keyword evidence="2" id="KW-0805">Transcription regulation</keyword>
<dbReference type="PANTHER" id="PTHR35807">
    <property type="entry name" value="TRANSCRIPTIONAL REGULATOR REDD-RELATED"/>
    <property type="match status" value="1"/>
</dbReference>
<dbReference type="Pfam" id="PF03704">
    <property type="entry name" value="BTAD"/>
    <property type="match status" value="1"/>
</dbReference>
<evidence type="ECO:0000256" key="2">
    <source>
        <dbReference type="ARBA" id="ARBA00023015"/>
    </source>
</evidence>
<evidence type="ECO:0000313" key="8">
    <source>
        <dbReference type="Proteomes" id="UP000612899"/>
    </source>
</evidence>
<dbReference type="Gene3D" id="1.25.40.10">
    <property type="entry name" value="Tetratricopeptide repeat domain"/>
    <property type="match status" value="1"/>
</dbReference>
<accession>A0A8J3Q289</accession>
<dbReference type="CDD" id="cd15831">
    <property type="entry name" value="BTAD"/>
    <property type="match status" value="1"/>
</dbReference>
<organism evidence="7 8">
    <name type="scientific">Rhizocola hellebori</name>
    <dbReference type="NCBI Taxonomy" id="1392758"/>
    <lineage>
        <taxon>Bacteria</taxon>
        <taxon>Bacillati</taxon>
        <taxon>Actinomycetota</taxon>
        <taxon>Actinomycetes</taxon>
        <taxon>Micromonosporales</taxon>
        <taxon>Micromonosporaceae</taxon>
        <taxon>Rhizocola</taxon>
    </lineage>
</organism>
<feature type="DNA-binding region" description="OmpR/PhoB-type" evidence="5">
    <location>
        <begin position="13"/>
        <end position="117"/>
    </location>
</feature>
<proteinExistence type="inferred from homology"/>
<dbReference type="GO" id="GO:0000160">
    <property type="term" value="P:phosphorelay signal transduction system"/>
    <property type="evidence" value="ECO:0007669"/>
    <property type="project" value="InterPro"/>
</dbReference>
<keyword evidence="4" id="KW-0804">Transcription</keyword>
<evidence type="ECO:0000259" key="6">
    <source>
        <dbReference type="PROSITE" id="PS51755"/>
    </source>
</evidence>
<comment type="similarity">
    <text evidence="1">Belongs to the AfsR/DnrI/RedD regulatory family.</text>
</comment>
<dbReference type="Gene3D" id="1.10.10.10">
    <property type="entry name" value="Winged helix-like DNA-binding domain superfamily/Winged helix DNA-binding domain"/>
    <property type="match status" value="1"/>
</dbReference>
<evidence type="ECO:0000313" key="7">
    <source>
        <dbReference type="EMBL" id="GIH02046.1"/>
    </source>
</evidence>
<dbReference type="Proteomes" id="UP000612899">
    <property type="component" value="Unassembled WGS sequence"/>
</dbReference>
<dbReference type="GO" id="GO:0003677">
    <property type="term" value="F:DNA binding"/>
    <property type="evidence" value="ECO:0007669"/>
    <property type="project" value="UniProtKB-UniRule"/>
</dbReference>
<dbReference type="SMART" id="SM01043">
    <property type="entry name" value="BTAD"/>
    <property type="match status" value="1"/>
</dbReference>
<dbReference type="InterPro" id="IPR011990">
    <property type="entry name" value="TPR-like_helical_dom_sf"/>
</dbReference>
<comment type="caution">
    <text evidence="7">The sequence shown here is derived from an EMBL/GenBank/DDBJ whole genome shotgun (WGS) entry which is preliminary data.</text>
</comment>
<dbReference type="InterPro" id="IPR016032">
    <property type="entry name" value="Sig_transdc_resp-reg_C-effctor"/>
</dbReference>
<keyword evidence="3 5" id="KW-0238">DNA-binding</keyword>
<feature type="domain" description="OmpR/PhoB-type" evidence="6">
    <location>
        <begin position="13"/>
        <end position="117"/>
    </location>
</feature>
<dbReference type="SUPFAM" id="SSF48452">
    <property type="entry name" value="TPR-like"/>
    <property type="match status" value="1"/>
</dbReference>
<keyword evidence="8" id="KW-1185">Reference proteome</keyword>
<evidence type="ECO:0000256" key="4">
    <source>
        <dbReference type="ARBA" id="ARBA00023163"/>
    </source>
</evidence>
<dbReference type="EMBL" id="BONY01000001">
    <property type="protein sequence ID" value="GIH02046.1"/>
    <property type="molecule type" value="Genomic_DNA"/>
</dbReference>
<dbReference type="PANTHER" id="PTHR35807:SF1">
    <property type="entry name" value="TRANSCRIPTIONAL REGULATOR REDD"/>
    <property type="match status" value="1"/>
</dbReference>
<dbReference type="PROSITE" id="PS51755">
    <property type="entry name" value="OMPR_PHOB"/>
    <property type="match status" value="1"/>
</dbReference>
<protein>
    <recommendedName>
        <fullName evidence="6">OmpR/PhoB-type domain-containing protein</fullName>
    </recommendedName>
</protein>